<proteinExistence type="predicted"/>
<dbReference type="InterPro" id="IPR036388">
    <property type="entry name" value="WH-like_DNA-bd_sf"/>
</dbReference>
<dbReference type="InterPro" id="IPR011123">
    <property type="entry name" value="Y_Y_Y"/>
</dbReference>
<evidence type="ECO:0000313" key="4">
    <source>
        <dbReference type="Proteomes" id="UP000308713"/>
    </source>
</evidence>
<reference evidence="3 4" key="1">
    <citation type="submission" date="2019-05" db="EMBL/GenBank/DDBJ databases">
        <title>Tamlana fucoidanivorans sp. nov., isolated from the surface of algae collected from Fujian province in China.</title>
        <authorList>
            <person name="Li J."/>
        </authorList>
    </citation>
    <scope>NUCLEOTIDE SEQUENCE [LARGE SCALE GENOMIC DNA]</scope>
    <source>
        <strain evidence="3 4">CW2-9</strain>
    </source>
</reference>
<dbReference type="OrthoDB" id="1090267at2"/>
<dbReference type="InterPro" id="IPR000792">
    <property type="entry name" value="Tscrpt_reg_LuxR_C"/>
</dbReference>
<dbReference type="Pfam" id="PF07495">
    <property type="entry name" value="Y_Y_Y"/>
    <property type="match status" value="1"/>
</dbReference>
<evidence type="ECO:0000313" key="3">
    <source>
        <dbReference type="EMBL" id="TNJ42607.1"/>
    </source>
</evidence>
<dbReference type="SUPFAM" id="SSF50998">
    <property type="entry name" value="Quinoprotein alcohol dehydrogenase-like"/>
    <property type="match status" value="1"/>
</dbReference>
<accession>A0A5C4SHW5</accession>
<dbReference type="EMBL" id="VDCS01000013">
    <property type="protein sequence ID" value="TNJ42607.1"/>
    <property type="molecule type" value="Genomic_DNA"/>
</dbReference>
<dbReference type="InterPro" id="IPR016032">
    <property type="entry name" value="Sig_transdc_resp-reg_C-effctor"/>
</dbReference>
<dbReference type="InterPro" id="IPR011047">
    <property type="entry name" value="Quinoprotein_ADH-like_sf"/>
</dbReference>
<organism evidence="3 4">
    <name type="scientific">Allotamlana fucoidanivorans</name>
    <dbReference type="NCBI Taxonomy" id="2583814"/>
    <lineage>
        <taxon>Bacteria</taxon>
        <taxon>Pseudomonadati</taxon>
        <taxon>Bacteroidota</taxon>
        <taxon>Flavobacteriia</taxon>
        <taxon>Flavobacteriales</taxon>
        <taxon>Flavobacteriaceae</taxon>
        <taxon>Allotamlana</taxon>
    </lineage>
</organism>
<protein>
    <submittedName>
        <fullName evidence="3">LuxR family transcriptional regulator</fullName>
    </submittedName>
</protein>
<dbReference type="Gene3D" id="2.130.10.10">
    <property type="entry name" value="YVTN repeat-like/Quinoprotein amine dehydrogenase"/>
    <property type="match status" value="2"/>
</dbReference>
<dbReference type="AlphaFoldDB" id="A0A5C4SHW5"/>
<dbReference type="GO" id="GO:0003677">
    <property type="term" value="F:DNA binding"/>
    <property type="evidence" value="ECO:0007669"/>
    <property type="project" value="InterPro"/>
</dbReference>
<dbReference type="InterPro" id="IPR015943">
    <property type="entry name" value="WD40/YVTN_repeat-like_dom_sf"/>
</dbReference>
<feature type="domain" description="HTH luxR-type" evidence="2">
    <location>
        <begin position="870"/>
        <end position="927"/>
    </location>
</feature>
<dbReference type="Gene3D" id="1.10.10.10">
    <property type="entry name" value="Winged helix-like DNA-binding domain superfamily/Winged helix DNA-binding domain"/>
    <property type="match status" value="1"/>
</dbReference>
<evidence type="ECO:0000256" key="1">
    <source>
        <dbReference type="SAM" id="Phobius"/>
    </source>
</evidence>
<keyword evidence="4" id="KW-1185">Reference proteome</keyword>
<name>A0A5C4SHW5_9FLAO</name>
<feature type="transmembrane region" description="Helical" evidence="1">
    <location>
        <begin position="727"/>
        <end position="752"/>
    </location>
</feature>
<keyword evidence="1" id="KW-1133">Transmembrane helix</keyword>
<dbReference type="SMART" id="SM00421">
    <property type="entry name" value="HTH_LUXR"/>
    <property type="match status" value="1"/>
</dbReference>
<sequence>MFVWFTFLCLTLPLQAQEHPPIKIYHPKDYGAETQNWGISQSKDKFIYVANNKGLLEFNGSVWSLYPSPNESIMRSVNVIDDIIYTGCNNEFGFWKKNKFNKLEYTSLSNQLNINFHEDEEFWNIIHLDHHILFQSLKRIYIVNKKNNTYNTIESDDIIYKVFVVNSTIYFQKTKNGIYKIENGKAILISDDKIIKNSRLVNIFKMDESLLVQTENNGFYILNNQKLSKWDIPANNTLNNYSVFRSTQLSDGSYILGTRSSGILRMTASGEIDYNINMIDGLGNNTIHWIFEDLDKNIWLALENGINCINIHSPFKIYNDEKGKLGTVYTSKIFKDYLYLGTNQGLFYKPLNKNIAFKAVTNINAAVWNLVEIDGYLFCGHDGGTSIINDGQSKKINGTLQGTWNIKPIKNNPNLLIQGCYNGLNIIELQNGQWTFRNKISGFELSSRYFEFYDNHIFVSHEYKGVFKLKLNNDFTQVETVEKVPNIDKEINSSLITYNNQLLFSSKEGVFKYNAKSNLFEKDSLISSLFNKNTFLSGKLIHNKDTKTLWAFSKNTLNYLAPGNLSSEPKINTIAFSKLLPKGLTGYENISHISNKSYLIGTSSGFVILDLDKLKQKPYYLNLNEVVVRNNNYQSRVINKNENGLFKNTENDITFQYGVPQFQKYLDTEYQYQLKGRYNNWSEWSTNTAVLFENLSFGDYIFKVRARIGNELSQNTIQYNFKIERPWALSNLMLSLYALAFILFSFLMHTLYRRYYKKQREQLLKKSARELELKALENQQQLMKFRNDKLRQDIDNKNRELGISTMSLIKKNEFLNTIKQELLNTKDLKGIKQVIRIIDRNLNNTDDWHTFEEAFNNADKDFLKKIKALHPKLTSNDLRLCAYLRLNLTSKEIAPLLNISPRSVEVKRYRLRKKMDLEHESSLTDYILQI</sequence>
<dbReference type="Gene3D" id="2.60.40.10">
    <property type="entry name" value="Immunoglobulins"/>
    <property type="match status" value="1"/>
</dbReference>
<dbReference type="SUPFAM" id="SSF46894">
    <property type="entry name" value="C-terminal effector domain of the bipartite response regulators"/>
    <property type="match status" value="1"/>
</dbReference>
<keyword evidence="1" id="KW-0812">Transmembrane</keyword>
<dbReference type="GO" id="GO:0006355">
    <property type="term" value="P:regulation of DNA-templated transcription"/>
    <property type="evidence" value="ECO:0007669"/>
    <property type="project" value="InterPro"/>
</dbReference>
<keyword evidence="1" id="KW-0472">Membrane</keyword>
<evidence type="ECO:0000259" key="2">
    <source>
        <dbReference type="SMART" id="SM00421"/>
    </source>
</evidence>
<gene>
    <name evidence="3" type="ORF">FGF67_13785</name>
</gene>
<dbReference type="InterPro" id="IPR013783">
    <property type="entry name" value="Ig-like_fold"/>
</dbReference>
<comment type="caution">
    <text evidence="3">The sequence shown here is derived from an EMBL/GenBank/DDBJ whole genome shotgun (WGS) entry which is preliminary data.</text>
</comment>
<dbReference type="Proteomes" id="UP000308713">
    <property type="component" value="Unassembled WGS sequence"/>
</dbReference>